<keyword evidence="4" id="KW-1185">Reference proteome</keyword>
<feature type="chain" id="PRO_5047414217" evidence="2">
    <location>
        <begin position="29"/>
        <end position="329"/>
    </location>
</feature>
<dbReference type="EMBL" id="JAUSRO010000010">
    <property type="protein sequence ID" value="MDP9901099.1"/>
    <property type="molecule type" value="Genomic_DNA"/>
</dbReference>
<keyword evidence="2" id="KW-0732">Signal</keyword>
<dbReference type="CDD" id="cd07012">
    <property type="entry name" value="PBP2_Bug_TTT"/>
    <property type="match status" value="1"/>
</dbReference>
<protein>
    <submittedName>
        <fullName evidence="3">Tripartite-type tricarboxylate transporter receptor subunit TctC</fullName>
    </submittedName>
</protein>
<evidence type="ECO:0000313" key="4">
    <source>
        <dbReference type="Proteomes" id="UP001226867"/>
    </source>
</evidence>
<proteinExistence type="inferred from homology"/>
<evidence type="ECO:0000256" key="1">
    <source>
        <dbReference type="ARBA" id="ARBA00006987"/>
    </source>
</evidence>
<feature type="signal peptide" evidence="2">
    <location>
        <begin position="1"/>
        <end position="28"/>
    </location>
</feature>
<comment type="caution">
    <text evidence="3">The sequence shown here is derived from an EMBL/GenBank/DDBJ whole genome shotgun (WGS) entry which is preliminary data.</text>
</comment>
<comment type="similarity">
    <text evidence="1">Belongs to the UPF0065 (bug) family.</text>
</comment>
<dbReference type="Proteomes" id="UP001226867">
    <property type="component" value="Unassembled WGS sequence"/>
</dbReference>
<sequence>MTPLRRFRFLSCVLTVCALIAAAAPVAAQPEAFPQRPIKLVIPFAAGGATDVLGRVLAVAMGQKLGQPVVVENKPGASTMLAAGLVAKAPPDGYTLLLGSSTTLTLNPAIRTQLSYDALKSFTPLGMVADMPLVLVAAPTGPGSLKELIAQAKADPSRFSYGSYGAGSSVHFGAEMLKAAAGIQMVHIPFNGSAPSLTALMGGQMELAVDTVVASTPLIKSGRIKPLAVLSAQRLPLLPQVPTVVESGYPGFEMGSWFALLAPAGLPPQTRMALQKALADVSVQPDFQQKMLDLGLVSAYGDGAALTARIEKELPQMRAVAARAGIKPD</sequence>
<dbReference type="RefSeq" id="WP_307690886.1">
    <property type="nucleotide sequence ID" value="NZ_JAUSRO010000010.1"/>
</dbReference>
<keyword evidence="3" id="KW-0675">Receptor</keyword>
<evidence type="ECO:0000313" key="3">
    <source>
        <dbReference type="EMBL" id="MDP9901099.1"/>
    </source>
</evidence>
<gene>
    <name evidence="3" type="ORF">J2W36_003365</name>
</gene>
<organism evidence="3 4">
    <name type="scientific">Variovorax ginsengisoli</name>
    <dbReference type="NCBI Taxonomy" id="363844"/>
    <lineage>
        <taxon>Bacteria</taxon>
        <taxon>Pseudomonadati</taxon>
        <taxon>Pseudomonadota</taxon>
        <taxon>Betaproteobacteria</taxon>
        <taxon>Burkholderiales</taxon>
        <taxon>Comamonadaceae</taxon>
        <taxon>Variovorax</taxon>
    </lineage>
</organism>
<dbReference type="Gene3D" id="3.40.190.10">
    <property type="entry name" value="Periplasmic binding protein-like II"/>
    <property type="match status" value="1"/>
</dbReference>
<reference evidence="3 4" key="1">
    <citation type="submission" date="2023-07" db="EMBL/GenBank/DDBJ databases">
        <title>Sorghum-associated microbial communities from plants grown in Nebraska, USA.</title>
        <authorList>
            <person name="Schachtman D."/>
        </authorList>
    </citation>
    <scope>NUCLEOTIDE SEQUENCE [LARGE SCALE GENOMIC DNA]</scope>
    <source>
        <strain evidence="3 4">DS1607</strain>
    </source>
</reference>
<dbReference type="InterPro" id="IPR005064">
    <property type="entry name" value="BUG"/>
</dbReference>
<name>A0ABT9SB06_9BURK</name>
<dbReference type="Pfam" id="PF03401">
    <property type="entry name" value="TctC"/>
    <property type="match status" value="1"/>
</dbReference>
<dbReference type="PANTHER" id="PTHR42928:SF5">
    <property type="entry name" value="BLR1237 PROTEIN"/>
    <property type="match status" value="1"/>
</dbReference>
<dbReference type="InterPro" id="IPR042100">
    <property type="entry name" value="Bug_dom1"/>
</dbReference>
<dbReference type="PANTHER" id="PTHR42928">
    <property type="entry name" value="TRICARBOXYLATE-BINDING PROTEIN"/>
    <property type="match status" value="1"/>
</dbReference>
<dbReference type="Gene3D" id="3.40.190.150">
    <property type="entry name" value="Bordetella uptake gene, domain 1"/>
    <property type="match status" value="1"/>
</dbReference>
<dbReference type="PIRSF" id="PIRSF017082">
    <property type="entry name" value="YflP"/>
    <property type="match status" value="1"/>
</dbReference>
<evidence type="ECO:0000256" key="2">
    <source>
        <dbReference type="SAM" id="SignalP"/>
    </source>
</evidence>
<accession>A0ABT9SB06</accession>
<dbReference type="SUPFAM" id="SSF53850">
    <property type="entry name" value="Periplasmic binding protein-like II"/>
    <property type="match status" value="1"/>
</dbReference>